<feature type="transmembrane region" description="Helical" evidence="1">
    <location>
        <begin position="352"/>
        <end position="372"/>
    </location>
</feature>
<dbReference type="InterPro" id="IPR011990">
    <property type="entry name" value="TPR-like_helical_dom_sf"/>
</dbReference>
<protein>
    <recommendedName>
        <fullName evidence="4">HTH luxR-type domain-containing protein</fullName>
    </recommendedName>
</protein>
<dbReference type="OrthoDB" id="1090267at2"/>
<dbReference type="SUPFAM" id="SSF46894">
    <property type="entry name" value="C-terminal effector domain of the bipartite response regulators"/>
    <property type="match status" value="1"/>
</dbReference>
<organism evidence="2 3">
    <name type="scientific">Seonamhaeicola algicola</name>
    <dbReference type="NCBI Taxonomy" id="1719036"/>
    <lineage>
        <taxon>Bacteria</taxon>
        <taxon>Pseudomonadati</taxon>
        <taxon>Bacteroidota</taxon>
        <taxon>Flavobacteriia</taxon>
        <taxon>Flavobacteriales</taxon>
        <taxon>Flavobacteriaceae</taxon>
    </lineage>
</organism>
<proteinExistence type="predicted"/>
<gene>
    <name evidence="2" type="ORF">FUA26_10705</name>
</gene>
<keyword evidence="1" id="KW-1133">Transmembrane helix</keyword>
<keyword evidence="3" id="KW-1185">Reference proteome</keyword>
<dbReference type="GO" id="GO:0003677">
    <property type="term" value="F:DNA binding"/>
    <property type="evidence" value="ECO:0007669"/>
    <property type="project" value="InterPro"/>
</dbReference>
<reference evidence="3" key="1">
    <citation type="submission" date="2019-08" db="EMBL/GenBank/DDBJ databases">
        <title>Seonamhaeicola sediminis sp. nov., isolated from marine sediment.</title>
        <authorList>
            <person name="Cao W.R."/>
        </authorList>
    </citation>
    <scope>NUCLEOTIDE SEQUENCE [LARGE SCALE GENOMIC DNA]</scope>
    <source>
        <strain evidence="3">Gy8</strain>
    </source>
</reference>
<accession>A0A5C7ATX6</accession>
<evidence type="ECO:0000256" key="1">
    <source>
        <dbReference type="SAM" id="Phobius"/>
    </source>
</evidence>
<evidence type="ECO:0000313" key="3">
    <source>
        <dbReference type="Proteomes" id="UP000321790"/>
    </source>
</evidence>
<dbReference type="AlphaFoldDB" id="A0A5C7ATX6"/>
<keyword evidence="1" id="KW-0472">Membrane</keyword>
<dbReference type="Gene3D" id="1.25.40.10">
    <property type="entry name" value="Tetratricopeptide repeat domain"/>
    <property type="match status" value="2"/>
</dbReference>
<dbReference type="RefSeq" id="WP_147135623.1">
    <property type="nucleotide sequence ID" value="NZ_VOSC01000025.1"/>
</dbReference>
<dbReference type="SUPFAM" id="SSF48452">
    <property type="entry name" value="TPR-like"/>
    <property type="match status" value="2"/>
</dbReference>
<dbReference type="GO" id="GO:0006355">
    <property type="term" value="P:regulation of DNA-templated transcription"/>
    <property type="evidence" value="ECO:0007669"/>
    <property type="project" value="InterPro"/>
</dbReference>
<evidence type="ECO:0008006" key="4">
    <source>
        <dbReference type="Google" id="ProtNLM"/>
    </source>
</evidence>
<sequence length="533" mass="62952">MRLKCIFFFLISLWFGGQFVFSASSLNSNDLNLKLNIIDFEIIMFNRDLHNLFSSDFQDMQDDKSAINKMSALMIKADNAESEGNYSKAYDLLWEALLLAEKYDNRDFLVRCHYELGLLYLVFNKEEEAVGHMKRGLEYQKKQLKLKTVTERDLIRNYLGIAASYTRSRKFQHTNFYLDSCLVIAEKYKVKPYYILAEKANAALLQDKLDEAEEILDFITPYFLKNNSHFAVVTLSYFGNLKLKQSKLDKALYYYNLCLEIMENNNAHKDIQPEVLHKLAQIYSSKGMDGKAYRFMYEANRLNDSLFSAKNNGDLLDVKNKYRKEVNKKNKEMAQQQKLLSARKQQNFQLKISLGFIVLIIISTIMIVKNWYQRKQFLERRNKSKLKAQHEKEKQAEVINVKNKEITSYTLQLIDKERVIDDLLQELKKHLNEVDYRMLFNATKDFNKNLWNEFNERFTNVNTSFYEKLRKRYPMLSSTELKHCALIKLNFNGKEMAQLLNISLPSVHIARHRLRKKFNLERGDNLAKFISEI</sequence>
<evidence type="ECO:0000313" key="2">
    <source>
        <dbReference type="EMBL" id="TXE09945.1"/>
    </source>
</evidence>
<dbReference type="InterPro" id="IPR019734">
    <property type="entry name" value="TPR_rpt"/>
</dbReference>
<dbReference type="Proteomes" id="UP000321790">
    <property type="component" value="Unassembled WGS sequence"/>
</dbReference>
<dbReference type="InterPro" id="IPR016032">
    <property type="entry name" value="Sig_transdc_resp-reg_C-effctor"/>
</dbReference>
<comment type="caution">
    <text evidence="2">The sequence shown here is derived from an EMBL/GenBank/DDBJ whole genome shotgun (WGS) entry which is preliminary data.</text>
</comment>
<dbReference type="SMART" id="SM00028">
    <property type="entry name" value="TPR"/>
    <property type="match status" value="4"/>
</dbReference>
<keyword evidence="1" id="KW-0812">Transmembrane</keyword>
<name>A0A5C7ATX6_9FLAO</name>
<dbReference type="EMBL" id="VOSC01000025">
    <property type="protein sequence ID" value="TXE09945.1"/>
    <property type="molecule type" value="Genomic_DNA"/>
</dbReference>